<accession>A0A2S8GN16</accession>
<dbReference type="OrthoDB" id="277522at2"/>
<feature type="compositionally biased region" description="Acidic residues" evidence="1">
    <location>
        <begin position="187"/>
        <end position="196"/>
    </location>
</feature>
<evidence type="ECO:0000313" key="3">
    <source>
        <dbReference type="Proteomes" id="UP000237819"/>
    </source>
</evidence>
<dbReference type="AlphaFoldDB" id="A0A2S8GN16"/>
<evidence type="ECO:0000256" key="1">
    <source>
        <dbReference type="SAM" id="MobiDB-lite"/>
    </source>
</evidence>
<dbReference type="RefSeq" id="WP_105335533.1">
    <property type="nucleotide sequence ID" value="NZ_PUHZ01000012.1"/>
</dbReference>
<dbReference type="EMBL" id="PUHZ01000012">
    <property type="protein sequence ID" value="PQO45833.1"/>
    <property type="molecule type" value="Genomic_DNA"/>
</dbReference>
<name>A0A2S8GN16_9BACT</name>
<gene>
    <name evidence="2" type="ORF">C5Y93_11280</name>
</gene>
<sequence>MYVPIPVPIGERIVVSVQGRAWKFVTCENCQQEYAYVLQLEAIGQDLNVLFLDEADTEKRARAQAEQNLLKQSENMIRPVPCPQCGHYQADMVALLKEESPSNLVFTAGLAVAALSFIPLAFDIPNIWIATAAGVSVGVLLMAYPEFAAYRFNPNDGDPEPRKARGRKHSLWGDQLQKLLATPENNDTSEPEQPAE</sequence>
<feature type="region of interest" description="Disordered" evidence="1">
    <location>
        <begin position="153"/>
        <end position="196"/>
    </location>
</feature>
<dbReference type="Proteomes" id="UP000237819">
    <property type="component" value="Unassembled WGS sequence"/>
</dbReference>
<reference evidence="2 3" key="1">
    <citation type="submission" date="2018-02" db="EMBL/GenBank/DDBJ databases">
        <title>Comparative genomes isolates from brazilian mangrove.</title>
        <authorList>
            <person name="Araujo J.E."/>
            <person name="Taketani R.G."/>
            <person name="Silva M.C.P."/>
            <person name="Loureco M.V."/>
            <person name="Andreote F.D."/>
        </authorList>
    </citation>
    <scope>NUCLEOTIDE SEQUENCE [LARGE SCALE GENOMIC DNA]</scope>
    <source>
        <strain evidence="2 3">Nap-Phe MGV</strain>
    </source>
</reference>
<proteinExistence type="predicted"/>
<comment type="caution">
    <text evidence="2">The sequence shown here is derived from an EMBL/GenBank/DDBJ whole genome shotgun (WGS) entry which is preliminary data.</text>
</comment>
<organism evidence="2 3">
    <name type="scientific">Blastopirellula marina</name>
    <dbReference type="NCBI Taxonomy" id="124"/>
    <lineage>
        <taxon>Bacteria</taxon>
        <taxon>Pseudomonadati</taxon>
        <taxon>Planctomycetota</taxon>
        <taxon>Planctomycetia</taxon>
        <taxon>Pirellulales</taxon>
        <taxon>Pirellulaceae</taxon>
        <taxon>Blastopirellula</taxon>
    </lineage>
</organism>
<protein>
    <submittedName>
        <fullName evidence="2">Uncharacterized protein</fullName>
    </submittedName>
</protein>
<evidence type="ECO:0000313" key="2">
    <source>
        <dbReference type="EMBL" id="PQO45833.1"/>
    </source>
</evidence>